<comment type="caution">
    <text evidence="2">The sequence shown here is derived from an EMBL/GenBank/DDBJ whole genome shotgun (WGS) entry which is preliminary data.</text>
</comment>
<dbReference type="AlphaFoldDB" id="A0A1E7YP28"/>
<dbReference type="EMBL" id="LZYE01000094">
    <property type="protein sequence ID" value="OFC37121.1"/>
    <property type="molecule type" value="Genomic_DNA"/>
</dbReference>
<feature type="region of interest" description="Disordered" evidence="1">
    <location>
        <begin position="246"/>
        <end position="277"/>
    </location>
</feature>
<protein>
    <submittedName>
        <fullName evidence="2">Uncharacterized protein</fullName>
    </submittedName>
</protein>
<gene>
    <name evidence="2" type="ORF">BAE27_04420</name>
</gene>
<organism evidence="2 3">
    <name type="scientific">Acidithiobacillus caldus</name>
    <dbReference type="NCBI Taxonomy" id="33059"/>
    <lineage>
        <taxon>Bacteria</taxon>
        <taxon>Pseudomonadati</taxon>
        <taxon>Pseudomonadota</taxon>
        <taxon>Acidithiobacillia</taxon>
        <taxon>Acidithiobacillales</taxon>
        <taxon>Acidithiobacillaceae</taxon>
        <taxon>Acidithiobacillus</taxon>
    </lineage>
</organism>
<dbReference type="RefSeq" id="WP_070114634.1">
    <property type="nucleotide sequence ID" value="NZ_LZYE01000094.1"/>
</dbReference>
<evidence type="ECO:0000313" key="3">
    <source>
        <dbReference type="Proteomes" id="UP000175616"/>
    </source>
</evidence>
<dbReference type="Proteomes" id="UP000175616">
    <property type="component" value="Unassembled WGS sequence"/>
</dbReference>
<name>A0A1E7YP28_9PROT</name>
<proteinExistence type="predicted"/>
<evidence type="ECO:0000313" key="2">
    <source>
        <dbReference type="EMBL" id="OFC37121.1"/>
    </source>
</evidence>
<reference evidence="2 3" key="1">
    <citation type="submission" date="2016-06" db="EMBL/GenBank/DDBJ databases">
        <title>Gene turnover analysis identifies the evolutionary adaptation of the extremophile Acidithiobacillus caldus.</title>
        <authorList>
            <person name="Zhang X."/>
        </authorList>
    </citation>
    <scope>NUCLEOTIDE SEQUENCE [LARGE SCALE GENOMIC DNA]</scope>
    <source>
        <strain evidence="2 3">DX</strain>
    </source>
</reference>
<sequence length="277" mass="31906">MERTPLQEAVWFFYERLGHRFPAPAWGEQREDVCAICGTEGQGYDDERPNHRIFRCLACTSFYAPAPDHFLTTGKDRSFAGIVKNPWVLDANGRFRSPIGKASRKDDAFVVNARAHGMDFYSAENPFQTLYRGIYDGEFAFPLLFVRLGQNKIESMRMMRLSTSDMLFFWDKSEMRAFDLALVREAGRLPLGEKPWSDWAKRGIPEDLAERVRFLKAVRGKAPFRVLTMHGDNRLFLRQVVDREEAKRPRPRRKRGAENEDSGRRSTAQEGLGYLGG</sequence>
<accession>A0A1E7YP28</accession>
<evidence type="ECO:0000256" key="1">
    <source>
        <dbReference type="SAM" id="MobiDB-lite"/>
    </source>
</evidence>